<dbReference type="InterPro" id="IPR014718">
    <property type="entry name" value="GH-type_carb-bd"/>
</dbReference>
<protein>
    <submittedName>
        <fullName evidence="1">Aldose epimerase</fullName>
    </submittedName>
</protein>
<dbReference type="Proteomes" id="UP000625527">
    <property type="component" value="Unassembled WGS sequence"/>
</dbReference>
<gene>
    <name evidence="1" type="ORF">IHE71_06540</name>
</gene>
<dbReference type="Pfam" id="PF01263">
    <property type="entry name" value="Aldose_epim"/>
    <property type="match status" value="1"/>
</dbReference>
<dbReference type="InterPro" id="IPR011013">
    <property type="entry name" value="Gal_mutarotase_sf_dom"/>
</dbReference>
<accession>A0ABR9MWD9</accession>
<sequence>MTARDDNAPVTLSRRFGEHTVTAVISPRAAAVRSLRVDDVDLVEPTTMTTEPPGMSGAILAPWPNRVEDAAWWLDGREHRLTVTEPALGHATHGLLTTTDFVVRARRQDAVTLGAAISRPDGYPFVLDVSVSYRLCDSGIVTRIAVHNQGATRAPVALGAHPYLRIGDVPTARLRMSLDADHVWPLDERHLPVGRVPCSVTDVLVSESPRHATYESSAPGRTLAHTLTAPDGRCVVLTADGAHRFTQLWITDALAGDDGPREAIAIEPMTAPPNALRSGVGLHWLDAGARWTTTWNIRLSRTGPDADAGCGRQPEASRVR</sequence>
<comment type="caution">
    <text evidence="1">The sequence shown here is derived from an EMBL/GenBank/DDBJ whole genome shotgun (WGS) entry which is preliminary data.</text>
</comment>
<dbReference type="InterPro" id="IPR008183">
    <property type="entry name" value="Aldose_1/G6P_1-epimerase"/>
</dbReference>
<evidence type="ECO:0000313" key="2">
    <source>
        <dbReference type="Proteomes" id="UP000625527"/>
    </source>
</evidence>
<dbReference type="Gene3D" id="2.70.98.10">
    <property type="match status" value="1"/>
</dbReference>
<evidence type="ECO:0000313" key="1">
    <source>
        <dbReference type="EMBL" id="MBE1875366.1"/>
    </source>
</evidence>
<reference evidence="1 2" key="1">
    <citation type="submission" date="2020-10" db="EMBL/GenBank/DDBJ databases">
        <title>Myceligenerans pegani sp. nov., an endophytic actinomycete isolated from Peganum harmala L. in Xinjiang, China.</title>
        <authorList>
            <person name="Xin L."/>
        </authorList>
    </citation>
    <scope>NUCLEOTIDE SEQUENCE [LARGE SCALE GENOMIC DNA]</scope>
    <source>
        <strain evidence="1 2">TRM65318</strain>
    </source>
</reference>
<name>A0ABR9MWD9_9MICO</name>
<keyword evidence="2" id="KW-1185">Reference proteome</keyword>
<proteinExistence type="predicted"/>
<dbReference type="EMBL" id="JADAQT010000062">
    <property type="protein sequence ID" value="MBE1875366.1"/>
    <property type="molecule type" value="Genomic_DNA"/>
</dbReference>
<dbReference type="SUPFAM" id="SSF74650">
    <property type="entry name" value="Galactose mutarotase-like"/>
    <property type="match status" value="1"/>
</dbReference>
<dbReference type="RefSeq" id="WP_192861942.1">
    <property type="nucleotide sequence ID" value="NZ_JADAQT010000062.1"/>
</dbReference>
<organism evidence="1 2">
    <name type="scientific">Myceligenerans pegani</name>
    <dbReference type="NCBI Taxonomy" id="2776917"/>
    <lineage>
        <taxon>Bacteria</taxon>
        <taxon>Bacillati</taxon>
        <taxon>Actinomycetota</taxon>
        <taxon>Actinomycetes</taxon>
        <taxon>Micrococcales</taxon>
        <taxon>Promicromonosporaceae</taxon>
        <taxon>Myceligenerans</taxon>
    </lineage>
</organism>